<dbReference type="Pfam" id="PF13374">
    <property type="entry name" value="TPR_10"/>
    <property type="match status" value="1"/>
</dbReference>
<protein>
    <recommendedName>
        <fullName evidence="7">NB-ARC domain-containing protein</fullName>
    </recommendedName>
</protein>
<dbReference type="PANTHER" id="PTHR47691:SF3">
    <property type="entry name" value="HTH-TYPE TRANSCRIPTIONAL REGULATOR RV0890C-RELATED"/>
    <property type="match status" value="1"/>
</dbReference>
<feature type="repeat" description="TPR" evidence="1">
    <location>
        <begin position="721"/>
        <end position="754"/>
    </location>
</feature>
<dbReference type="Pfam" id="PF25000">
    <property type="entry name" value="DUF7779"/>
    <property type="match status" value="1"/>
</dbReference>
<dbReference type="Proteomes" id="UP000578531">
    <property type="component" value="Unassembled WGS sequence"/>
</dbReference>
<feature type="domain" description="DUF7779" evidence="4">
    <location>
        <begin position="352"/>
        <end position="432"/>
    </location>
</feature>
<comment type="caution">
    <text evidence="5">The sequence shown here is derived from an EMBL/GenBank/DDBJ whole genome shotgun (WGS) entry which is preliminary data.</text>
</comment>
<feature type="compositionally biased region" description="Basic and acidic residues" evidence="2">
    <location>
        <begin position="982"/>
        <end position="999"/>
    </location>
</feature>
<dbReference type="SUPFAM" id="SSF52540">
    <property type="entry name" value="P-loop containing nucleoside triphosphate hydrolases"/>
    <property type="match status" value="1"/>
</dbReference>
<evidence type="ECO:0000256" key="1">
    <source>
        <dbReference type="PROSITE-ProRule" id="PRU00339"/>
    </source>
</evidence>
<accession>A0A8H6L5L4</accession>
<dbReference type="Gene3D" id="3.40.50.300">
    <property type="entry name" value="P-loop containing nucleotide triphosphate hydrolases"/>
    <property type="match status" value="1"/>
</dbReference>
<dbReference type="Pfam" id="PF00931">
    <property type="entry name" value="NB-ARC"/>
    <property type="match status" value="1"/>
</dbReference>
<feature type="region of interest" description="Disordered" evidence="2">
    <location>
        <begin position="979"/>
        <end position="1031"/>
    </location>
</feature>
<dbReference type="AlphaFoldDB" id="A0A8H6L5L4"/>
<evidence type="ECO:0000259" key="4">
    <source>
        <dbReference type="Pfam" id="PF25000"/>
    </source>
</evidence>
<dbReference type="SUPFAM" id="SSF48452">
    <property type="entry name" value="TPR-like"/>
    <property type="match status" value="1"/>
</dbReference>
<dbReference type="InterPro" id="IPR011990">
    <property type="entry name" value="TPR-like_helical_dom_sf"/>
</dbReference>
<dbReference type="GO" id="GO:0043531">
    <property type="term" value="F:ADP binding"/>
    <property type="evidence" value="ECO:0007669"/>
    <property type="project" value="InterPro"/>
</dbReference>
<dbReference type="OrthoDB" id="6161812at2759"/>
<dbReference type="PANTHER" id="PTHR47691">
    <property type="entry name" value="REGULATOR-RELATED"/>
    <property type="match status" value="1"/>
</dbReference>
<dbReference type="GeneID" id="59286924"/>
<reference evidence="5 6" key="1">
    <citation type="journal article" date="2020" name="Genomics">
        <title>Complete, high-quality genomes from long-read metagenomic sequencing of two wolf lichen thalli reveals enigmatic genome architecture.</title>
        <authorList>
            <person name="McKenzie S.K."/>
            <person name="Walston R.F."/>
            <person name="Allen J.L."/>
        </authorList>
    </citation>
    <scope>NUCLEOTIDE SEQUENCE [LARGE SCALE GENOMIC DNA]</scope>
    <source>
        <strain evidence="5">WasteWater2</strain>
    </source>
</reference>
<dbReference type="RefSeq" id="XP_037165818.1">
    <property type="nucleotide sequence ID" value="XM_037307178.1"/>
</dbReference>
<keyword evidence="1" id="KW-0802">TPR repeat</keyword>
<dbReference type="Gene3D" id="1.25.40.10">
    <property type="entry name" value="Tetratricopeptide repeat domain"/>
    <property type="match status" value="2"/>
</dbReference>
<dbReference type="InterPro" id="IPR002182">
    <property type="entry name" value="NB-ARC"/>
</dbReference>
<dbReference type="InterPro" id="IPR027417">
    <property type="entry name" value="P-loop_NTPase"/>
</dbReference>
<dbReference type="Pfam" id="PF13424">
    <property type="entry name" value="TPR_12"/>
    <property type="match status" value="1"/>
</dbReference>
<dbReference type="PROSITE" id="PS50005">
    <property type="entry name" value="TPR"/>
    <property type="match status" value="1"/>
</dbReference>
<evidence type="ECO:0000259" key="3">
    <source>
        <dbReference type="Pfam" id="PF00931"/>
    </source>
</evidence>
<evidence type="ECO:0000256" key="2">
    <source>
        <dbReference type="SAM" id="MobiDB-lite"/>
    </source>
</evidence>
<dbReference type="InterPro" id="IPR019734">
    <property type="entry name" value="TPR_rpt"/>
</dbReference>
<evidence type="ECO:0000313" key="5">
    <source>
        <dbReference type="EMBL" id="KAF6236479.1"/>
    </source>
</evidence>
<organism evidence="5 6">
    <name type="scientific">Letharia columbiana</name>
    <dbReference type="NCBI Taxonomy" id="112416"/>
    <lineage>
        <taxon>Eukaryota</taxon>
        <taxon>Fungi</taxon>
        <taxon>Dikarya</taxon>
        <taxon>Ascomycota</taxon>
        <taxon>Pezizomycotina</taxon>
        <taxon>Lecanoromycetes</taxon>
        <taxon>OSLEUM clade</taxon>
        <taxon>Lecanoromycetidae</taxon>
        <taxon>Lecanorales</taxon>
        <taxon>Lecanorineae</taxon>
        <taxon>Parmeliaceae</taxon>
        <taxon>Letharia</taxon>
    </lineage>
</organism>
<proteinExistence type="predicted"/>
<name>A0A8H6L5L4_9LECA</name>
<dbReference type="InterPro" id="IPR056681">
    <property type="entry name" value="DUF7779"/>
</dbReference>
<keyword evidence="6" id="KW-1185">Reference proteome</keyword>
<evidence type="ECO:0000313" key="6">
    <source>
        <dbReference type="Proteomes" id="UP000578531"/>
    </source>
</evidence>
<dbReference type="EMBL" id="JACCJC010000018">
    <property type="protein sequence ID" value="KAF6236479.1"/>
    <property type="molecule type" value="Genomic_DNA"/>
</dbReference>
<dbReference type="SMART" id="SM00028">
    <property type="entry name" value="TPR"/>
    <property type="match status" value="3"/>
</dbReference>
<gene>
    <name evidence="5" type="ORF">HO173_005260</name>
</gene>
<evidence type="ECO:0008006" key="7">
    <source>
        <dbReference type="Google" id="ProtNLM"/>
    </source>
</evidence>
<feature type="domain" description="NB-ARC" evidence="3">
    <location>
        <begin position="112"/>
        <end position="269"/>
    </location>
</feature>
<sequence>MGSPPFSPPSTSDYQGSISFLSSHLYETSKSFYFHDLRPVVMTTRQRASARRRAYRDISARGNAQQMNGDIINVWPRATAPETRLSPLTPNETTSICSLPPKPEFFRGRDDCLDKIRRKLSPEGQQSPSELRPCLITAMGGMGKTRIALEYAHRNRKLYDCVFWLGAQQLPKLSFSFASIAAELGIPHTELMGDNRKHELVKEWLETTERTWLLIFDNAESWDSLERFWPSRGCGAIIVTSQVASSFAQAISFHIEPTPLSIEESSRLLLELMQCNQPSEEDIFAAERISDMVGGLPIAIAHMAGYMFTSKTTPKELQQRLETEEVYNIWRKATTCTIPLYEQTLDRVWRIALEELPAPAIELLCVISMLNPDAIPDELVVQWASSESDRTSLDEIRTGLLKRQLVDRGEFPSGERYLTVHRSLQINLRTSLVNDYPRRQQVFDKAGALLRELFPSQSKIMTPVNHHWDAYEKYQPHLMSLQTIFCQAGGGLEGTAVFASLLSDEANYFWERNLLDDGVRASKLAVSILNDMDQPDPNAQAQALCLRGDIELEKGFSGRRTGLDVLLKTLDIRKRYIDKPPPGGTPDEQLLYANAWNDFGCGLLEFAEYAKAEEYLVHALDIKKRNTNKHDEPMEFAEAYMNLAMVRCFQSRYDEAKTLLEESVKLAEKANGRHSACAQNFTFYWATILLNTHDLEAAKEKHEDILEERKDIFGTFSLRTRHSYYALGTTYQKLGQLEDAEEMFRNALESLDRFPCPDEYIARSQYSLAQVLKSRHNHNHGEATELEASARKLRDRLLDQYAPNSEWGDTDELGVFDYMVSYKAGRTTMGQAPVKLFDVSETGIDQSIAAFGEDLFTSALIVVVANRVRPRLSEMVLCAIHTLWHSMINGAENMHSELFTNLSRKVWSILPVFLRSSALILCHICGFRIARATIISSDVSKALKLSRRFLVYKGCAQDSSLKPFDGQVKSSQANLADSIKSTAEKDTRMKPWQSVHKDGQATSQDGDQDGGAKMNGKDEYWMTEGSVNASS</sequence>